<proteinExistence type="predicted"/>
<name>A0A564ZCU3_HYMDI</name>
<dbReference type="Proteomes" id="UP000321570">
    <property type="component" value="Unassembled WGS sequence"/>
</dbReference>
<protein>
    <submittedName>
        <fullName evidence="2">Uncharacterized protein</fullName>
    </submittedName>
</protein>
<dbReference type="EMBL" id="CABIJS010000712">
    <property type="protein sequence ID" value="VUZ57172.1"/>
    <property type="molecule type" value="Genomic_DNA"/>
</dbReference>
<evidence type="ECO:0000313" key="3">
    <source>
        <dbReference type="Proteomes" id="UP000321570"/>
    </source>
</evidence>
<feature type="transmembrane region" description="Helical" evidence="1">
    <location>
        <begin position="7"/>
        <end position="28"/>
    </location>
</feature>
<gene>
    <name evidence="2" type="ORF">WMSIL1_LOCUS14663</name>
</gene>
<evidence type="ECO:0000256" key="1">
    <source>
        <dbReference type="SAM" id="Phobius"/>
    </source>
</evidence>
<keyword evidence="1" id="KW-0472">Membrane</keyword>
<dbReference type="AlphaFoldDB" id="A0A564ZCU3"/>
<keyword evidence="1" id="KW-1133">Transmembrane helix</keyword>
<organism evidence="2 3">
    <name type="scientific">Hymenolepis diminuta</name>
    <name type="common">Rat tapeworm</name>
    <dbReference type="NCBI Taxonomy" id="6216"/>
    <lineage>
        <taxon>Eukaryota</taxon>
        <taxon>Metazoa</taxon>
        <taxon>Spiralia</taxon>
        <taxon>Lophotrochozoa</taxon>
        <taxon>Platyhelminthes</taxon>
        <taxon>Cestoda</taxon>
        <taxon>Eucestoda</taxon>
        <taxon>Cyclophyllidea</taxon>
        <taxon>Hymenolepididae</taxon>
        <taxon>Hymenolepis</taxon>
    </lineage>
</organism>
<sequence>MKASLHFLIIRILYALTLTFLDLALMGLPENSPIYSWLIRIQSCLRLHPLSLSQPVPSLTATARYSPITAYQNSLYPECRPVLFYSI</sequence>
<evidence type="ECO:0000313" key="2">
    <source>
        <dbReference type="EMBL" id="VUZ57172.1"/>
    </source>
</evidence>
<accession>A0A564ZCU3</accession>
<keyword evidence="1" id="KW-0812">Transmembrane</keyword>
<keyword evidence="3" id="KW-1185">Reference proteome</keyword>
<reference evidence="2 3" key="1">
    <citation type="submission" date="2019-07" db="EMBL/GenBank/DDBJ databases">
        <authorList>
            <person name="Jastrzebski P J."/>
            <person name="Paukszto L."/>
            <person name="Jastrzebski P J."/>
        </authorList>
    </citation>
    <scope>NUCLEOTIDE SEQUENCE [LARGE SCALE GENOMIC DNA]</scope>
    <source>
        <strain evidence="2 3">WMS-il1</strain>
    </source>
</reference>